<reference evidence="2" key="1">
    <citation type="submission" date="2019-01" db="EMBL/GenBank/DDBJ databases">
        <title>Oenococcus sicerae UCMA17102.</title>
        <authorList>
            <person name="Cousin F.J."/>
            <person name="Le Guellec R."/>
            <person name="Cretenet M."/>
        </authorList>
    </citation>
    <scope>NUCLEOTIDE SEQUENCE</scope>
    <source>
        <strain evidence="2">UCMA17102</strain>
    </source>
</reference>
<organism evidence="2 3">
    <name type="scientific">Oenococcus sicerae</name>
    <dbReference type="NCBI Taxonomy" id="2203724"/>
    <lineage>
        <taxon>Bacteria</taxon>
        <taxon>Bacillati</taxon>
        <taxon>Bacillota</taxon>
        <taxon>Bacilli</taxon>
        <taxon>Lactobacillales</taxon>
        <taxon>Lactobacillaceae</taxon>
        <taxon>Oenococcus</taxon>
    </lineage>
</organism>
<dbReference type="Proteomes" id="UP001167919">
    <property type="component" value="Unassembled WGS sequence"/>
</dbReference>
<evidence type="ECO:0000256" key="1">
    <source>
        <dbReference type="SAM" id="Phobius"/>
    </source>
</evidence>
<accession>A0AAJ1RAD1</accession>
<feature type="non-terminal residue" evidence="2">
    <location>
        <position position="86"/>
    </location>
</feature>
<comment type="caution">
    <text evidence="2">The sequence shown here is derived from an EMBL/GenBank/DDBJ whole genome shotgun (WGS) entry which is preliminary data.</text>
</comment>
<evidence type="ECO:0000313" key="3">
    <source>
        <dbReference type="Proteomes" id="UP001167919"/>
    </source>
</evidence>
<protein>
    <submittedName>
        <fullName evidence="2">Uncharacterized protein</fullName>
    </submittedName>
</protein>
<feature type="transmembrane region" description="Helical" evidence="1">
    <location>
        <begin position="12"/>
        <end position="31"/>
    </location>
</feature>
<name>A0AAJ1RAD1_9LACO</name>
<proteinExistence type="predicted"/>
<dbReference type="AlphaFoldDB" id="A0AAJ1RAD1"/>
<evidence type="ECO:0000313" key="2">
    <source>
        <dbReference type="EMBL" id="MDN6901109.1"/>
    </source>
</evidence>
<keyword evidence="1" id="KW-1133">Transmembrane helix</keyword>
<keyword evidence="1" id="KW-0812">Transmembrane</keyword>
<dbReference type="RefSeq" id="WP_301711568.1">
    <property type="nucleotide sequence ID" value="NZ_SDWY01000014.1"/>
</dbReference>
<gene>
    <name evidence="2" type="ORF">EVC35_08970</name>
</gene>
<keyword evidence="1" id="KW-0472">Membrane</keyword>
<dbReference type="EMBL" id="SDWY01000014">
    <property type="protein sequence ID" value="MDN6901109.1"/>
    <property type="molecule type" value="Genomic_DNA"/>
</dbReference>
<sequence>MKSIRSFNKVIIGLFVGMMLAIIGMNSSFFYQKNYLAQAQTTSFPATITSTNIINRSAKIYDSARNDWVLNAGPAFTSATTLGPNA</sequence>